<gene>
    <name evidence="2" type="ORF">AWN73_08310</name>
</gene>
<keyword evidence="1" id="KW-0812">Transmembrane</keyword>
<keyword evidence="1" id="KW-0472">Membrane</keyword>
<sequence length="108" mass="12517">MKFINSNDDSILSKKIAVYFLQCVSLMIVFLGMFFSIFSAINHISIKVLRVNVSGIVFGVLVFYLGIKYYLSVCNLKEKLLKDKYKFSWSNFNFKKGRKISSFIKGKF</sequence>
<reference evidence="2 3" key="1">
    <citation type="submission" date="2016-01" db="EMBL/GenBank/DDBJ databases">
        <title>Characterization of the Clostridium difficile lineages that are prevalent in Hong Kong and China.</title>
        <authorList>
            <person name="Kwok J.S.-L."/>
            <person name="Lam W.-Y."/>
            <person name="Ip M."/>
            <person name="Chan T.-F."/>
            <person name="Hawkey P.M."/>
            <person name="Tsui S.K.-W."/>
        </authorList>
    </citation>
    <scope>NUCLEOTIDE SEQUENCE [LARGE SCALE GENOMIC DNA]</scope>
    <source>
        <strain evidence="2 3">300064</strain>
    </source>
</reference>
<dbReference type="EMBL" id="LRDH01000035">
    <property type="protein sequence ID" value="PPV17312.1"/>
    <property type="molecule type" value="Genomic_DNA"/>
</dbReference>
<feature type="transmembrane region" description="Helical" evidence="1">
    <location>
        <begin position="16"/>
        <end position="41"/>
    </location>
</feature>
<organism evidence="2 3">
    <name type="scientific">Clostridium butyricum</name>
    <dbReference type="NCBI Taxonomy" id="1492"/>
    <lineage>
        <taxon>Bacteria</taxon>
        <taxon>Bacillati</taxon>
        <taxon>Bacillota</taxon>
        <taxon>Clostridia</taxon>
        <taxon>Eubacteriales</taxon>
        <taxon>Clostridiaceae</taxon>
        <taxon>Clostridium</taxon>
    </lineage>
</organism>
<evidence type="ECO:0000313" key="3">
    <source>
        <dbReference type="Proteomes" id="UP000238081"/>
    </source>
</evidence>
<evidence type="ECO:0000256" key="1">
    <source>
        <dbReference type="SAM" id="Phobius"/>
    </source>
</evidence>
<evidence type="ECO:0000313" key="2">
    <source>
        <dbReference type="EMBL" id="PPV17312.1"/>
    </source>
</evidence>
<dbReference type="Proteomes" id="UP000238081">
    <property type="component" value="Unassembled WGS sequence"/>
</dbReference>
<protein>
    <submittedName>
        <fullName evidence="2">Uncharacterized protein</fullName>
    </submittedName>
</protein>
<keyword evidence="1" id="KW-1133">Transmembrane helix</keyword>
<comment type="caution">
    <text evidence="2">The sequence shown here is derived from an EMBL/GenBank/DDBJ whole genome shotgun (WGS) entry which is preliminary data.</text>
</comment>
<proteinExistence type="predicted"/>
<name>A0A2S7FE86_CLOBU</name>
<accession>A0A2S7FE86</accession>
<dbReference type="AlphaFoldDB" id="A0A2S7FE86"/>
<dbReference type="RefSeq" id="WP_027636575.1">
    <property type="nucleotide sequence ID" value="NZ_CANCWB010000003.1"/>
</dbReference>
<feature type="transmembrane region" description="Helical" evidence="1">
    <location>
        <begin position="53"/>
        <end position="71"/>
    </location>
</feature>